<dbReference type="EMBL" id="LKTP01000012">
    <property type="protein sequence ID" value="KRG29246.1"/>
    <property type="molecule type" value="Genomic_DNA"/>
</dbReference>
<dbReference type="GO" id="GO:0016726">
    <property type="term" value="F:oxidoreductase activity, acting on CH or CH2 groups, NAD or NADP as acceptor"/>
    <property type="evidence" value="ECO:0007669"/>
    <property type="project" value="UniProtKB-UniRule"/>
</dbReference>
<keyword evidence="2 13" id="KW-0963">Cytoplasm</keyword>
<dbReference type="GO" id="GO:0009089">
    <property type="term" value="P:lysine biosynthetic process via diaminopimelate"/>
    <property type="evidence" value="ECO:0007669"/>
    <property type="project" value="UniProtKB-UniRule"/>
</dbReference>
<reference evidence="16" key="1">
    <citation type="submission" date="2015-10" db="EMBL/GenBank/DDBJ databases">
        <title>Draft genome sequence of Salegentibacter mishustinae KCTC 12263.</title>
        <authorList>
            <person name="Lin W."/>
            <person name="Zheng Q."/>
        </authorList>
    </citation>
    <scope>NUCLEOTIDE SEQUENCE [LARGE SCALE GENOMIC DNA]</scope>
    <source>
        <strain evidence="16">KCTC 12263</strain>
    </source>
</reference>
<keyword evidence="5 13" id="KW-0220">Diaminopimelate biosynthesis</keyword>
<comment type="catalytic activity">
    <reaction evidence="12 13">
        <text>(S)-2,3,4,5-tetrahydrodipicolinate + NAD(+) + H2O = (2S,4S)-4-hydroxy-2,3,4,5-tetrahydrodipicolinate + NADH + H(+)</text>
        <dbReference type="Rhea" id="RHEA:35323"/>
        <dbReference type="ChEBI" id="CHEBI:15377"/>
        <dbReference type="ChEBI" id="CHEBI:15378"/>
        <dbReference type="ChEBI" id="CHEBI:16845"/>
        <dbReference type="ChEBI" id="CHEBI:57540"/>
        <dbReference type="ChEBI" id="CHEBI:57945"/>
        <dbReference type="ChEBI" id="CHEBI:67139"/>
        <dbReference type="EC" id="1.17.1.8"/>
    </reaction>
</comment>
<dbReference type="Gene3D" id="3.30.360.10">
    <property type="entry name" value="Dihydrodipicolinate Reductase, domain 2"/>
    <property type="match status" value="1"/>
</dbReference>
<dbReference type="NCBIfam" id="TIGR00036">
    <property type="entry name" value="dapB"/>
    <property type="match status" value="1"/>
</dbReference>
<dbReference type="AlphaFoldDB" id="A0A0Q9ZIP6"/>
<dbReference type="RefSeq" id="WP_057481720.1">
    <property type="nucleotide sequence ID" value="NZ_BMWR01000003.1"/>
</dbReference>
<comment type="function">
    <text evidence="13">Catalyzes the conversion of 4-hydroxy-tetrahydrodipicolinate (HTPA) to tetrahydrodipicolinate.</text>
</comment>
<dbReference type="OrthoDB" id="9790352at2"/>
<evidence type="ECO:0000259" key="15">
    <source>
        <dbReference type="Pfam" id="PF05173"/>
    </source>
</evidence>
<evidence type="ECO:0000256" key="4">
    <source>
        <dbReference type="ARBA" id="ARBA00022857"/>
    </source>
</evidence>
<dbReference type="UniPathway" id="UPA00034">
    <property type="reaction ID" value="UER00018"/>
</dbReference>
<evidence type="ECO:0000256" key="9">
    <source>
        <dbReference type="ARBA" id="ARBA00037922"/>
    </source>
</evidence>
<comment type="subunit">
    <text evidence="13">Homotetramer.</text>
</comment>
<evidence type="ECO:0000313" key="17">
    <source>
        <dbReference type="Proteomes" id="UP000051643"/>
    </source>
</evidence>
<dbReference type="GO" id="GO:0050661">
    <property type="term" value="F:NADP binding"/>
    <property type="evidence" value="ECO:0007669"/>
    <property type="project" value="UniProtKB-UniRule"/>
</dbReference>
<gene>
    <name evidence="13" type="primary">dapB</name>
    <name evidence="16" type="ORF">APR42_04740</name>
</gene>
<evidence type="ECO:0000256" key="1">
    <source>
        <dbReference type="ARBA" id="ARBA00006642"/>
    </source>
</evidence>
<feature type="binding site" evidence="13">
    <location>
        <position position="40"/>
    </location>
    <ligand>
        <name>NAD(+)</name>
        <dbReference type="ChEBI" id="CHEBI:57540"/>
    </ligand>
</feature>
<feature type="binding site" evidence="13">
    <location>
        <begin position="73"/>
        <end position="75"/>
    </location>
    <ligand>
        <name>NAD(+)</name>
        <dbReference type="ChEBI" id="CHEBI:57540"/>
    </ligand>
</feature>
<dbReference type="PANTHER" id="PTHR20836:SF0">
    <property type="entry name" value="4-HYDROXY-TETRAHYDRODIPICOLINATE REDUCTASE 1, CHLOROPLASTIC-RELATED"/>
    <property type="match status" value="1"/>
</dbReference>
<evidence type="ECO:0000256" key="11">
    <source>
        <dbReference type="ARBA" id="ARBA00049080"/>
    </source>
</evidence>
<evidence type="ECO:0000256" key="7">
    <source>
        <dbReference type="ARBA" id="ARBA00023027"/>
    </source>
</evidence>
<dbReference type="Gene3D" id="3.40.50.720">
    <property type="entry name" value="NAD(P)-binding Rossmann-like Domain"/>
    <property type="match status" value="1"/>
</dbReference>
<dbReference type="GO" id="GO:0008839">
    <property type="term" value="F:4-hydroxy-tetrahydrodipicolinate reductase"/>
    <property type="evidence" value="ECO:0007669"/>
    <property type="project" value="UniProtKB-UniRule"/>
</dbReference>
<keyword evidence="4 13" id="KW-0521">NADP</keyword>
<dbReference type="InterPro" id="IPR023940">
    <property type="entry name" value="DHDPR_bac"/>
</dbReference>
<dbReference type="HAMAP" id="MF_00102">
    <property type="entry name" value="DapB"/>
    <property type="match status" value="1"/>
</dbReference>
<dbReference type="InterPro" id="IPR000846">
    <property type="entry name" value="DapB_N"/>
</dbReference>
<comment type="caution">
    <text evidence="13">Was originally thought to be a dihydrodipicolinate reductase (DHDPR), catalyzing the conversion of dihydrodipicolinate to tetrahydrodipicolinate. However, it was shown in E.coli that the substrate of the enzymatic reaction is not dihydrodipicolinate (DHDP) but in fact (2S,4S)-4-hydroxy-2,3,4,5-tetrahydrodipicolinic acid (HTPA), the product released by the DapA-catalyzed reaction.</text>
</comment>
<dbReference type="PROSITE" id="PS01298">
    <property type="entry name" value="DAPB"/>
    <property type="match status" value="1"/>
</dbReference>
<feature type="active site" description="Proton donor/acceptor" evidence="13">
    <location>
        <position position="133"/>
    </location>
</feature>
<evidence type="ECO:0000256" key="3">
    <source>
        <dbReference type="ARBA" id="ARBA00022605"/>
    </source>
</evidence>
<comment type="caution">
    <text evidence="13">Lacks conserved residue(s) required for the propagation of feature annotation.</text>
</comment>
<feature type="binding site" evidence="13">
    <location>
        <begin position="98"/>
        <end position="101"/>
    </location>
    <ligand>
        <name>NAD(+)</name>
        <dbReference type="ChEBI" id="CHEBI:57540"/>
    </ligand>
</feature>
<keyword evidence="6 13" id="KW-0560">Oxidoreductase</keyword>
<feature type="domain" description="Dihydrodipicolinate reductase N-terminal" evidence="14">
    <location>
        <begin position="1"/>
        <end position="101"/>
    </location>
</feature>
<feature type="binding site" evidence="13">
    <location>
        <begin position="143"/>
        <end position="144"/>
    </location>
    <ligand>
        <name>(S)-2,3,4,5-tetrahydrodipicolinate</name>
        <dbReference type="ChEBI" id="CHEBI:16845"/>
    </ligand>
</feature>
<feature type="binding site" evidence="13">
    <location>
        <position position="134"/>
    </location>
    <ligand>
        <name>(S)-2,3,4,5-tetrahydrodipicolinate</name>
        <dbReference type="ChEBI" id="CHEBI:16845"/>
    </ligand>
</feature>
<keyword evidence="3 13" id="KW-0028">Amino-acid biosynthesis</keyword>
<comment type="catalytic activity">
    <reaction evidence="11 13">
        <text>(S)-2,3,4,5-tetrahydrodipicolinate + NADP(+) + H2O = (2S,4S)-4-hydroxy-2,3,4,5-tetrahydrodipicolinate + NADPH + H(+)</text>
        <dbReference type="Rhea" id="RHEA:35331"/>
        <dbReference type="ChEBI" id="CHEBI:15377"/>
        <dbReference type="ChEBI" id="CHEBI:15378"/>
        <dbReference type="ChEBI" id="CHEBI:16845"/>
        <dbReference type="ChEBI" id="CHEBI:57783"/>
        <dbReference type="ChEBI" id="CHEBI:58349"/>
        <dbReference type="ChEBI" id="CHEBI:67139"/>
        <dbReference type="EC" id="1.17.1.8"/>
    </reaction>
</comment>
<comment type="pathway">
    <text evidence="9 13">Amino-acid biosynthesis; L-lysine biosynthesis via DAP pathway; (S)-tetrahydrodipicolinate from L-aspartate: step 4/4.</text>
</comment>
<dbReference type="EC" id="1.17.1.8" evidence="10 13"/>
<feature type="binding site" evidence="13">
    <location>
        <position position="41"/>
    </location>
    <ligand>
        <name>NADP(+)</name>
        <dbReference type="ChEBI" id="CHEBI:58349"/>
    </ligand>
</feature>
<dbReference type="InterPro" id="IPR022663">
    <property type="entry name" value="DapB_C"/>
</dbReference>
<feature type="domain" description="Dihydrodipicolinate reductase C-terminal" evidence="15">
    <location>
        <begin position="104"/>
        <end position="233"/>
    </location>
</feature>
<keyword evidence="7 13" id="KW-0520">NAD</keyword>
<name>A0A0Q9ZIP6_9FLAO</name>
<evidence type="ECO:0000259" key="14">
    <source>
        <dbReference type="Pfam" id="PF01113"/>
    </source>
</evidence>
<protein>
    <recommendedName>
        <fullName evidence="10 13">4-hydroxy-tetrahydrodipicolinate reductase</fullName>
        <shortName evidence="13">HTPA reductase</shortName>
        <ecNumber evidence="10 13">1.17.1.8</ecNumber>
    </recommendedName>
</protein>
<evidence type="ECO:0000256" key="2">
    <source>
        <dbReference type="ARBA" id="ARBA00022490"/>
    </source>
</evidence>
<dbReference type="PIRSF" id="PIRSF000161">
    <property type="entry name" value="DHPR"/>
    <property type="match status" value="1"/>
</dbReference>
<evidence type="ECO:0000313" key="16">
    <source>
        <dbReference type="EMBL" id="KRG29246.1"/>
    </source>
</evidence>
<dbReference type="GO" id="GO:0005829">
    <property type="term" value="C:cytosol"/>
    <property type="evidence" value="ECO:0007669"/>
    <property type="project" value="TreeGrafter"/>
</dbReference>
<keyword evidence="17" id="KW-1185">Reference proteome</keyword>
<comment type="caution">
    <text evidence="16">The sequence shown here is derived from an EMBL/GenBank/DDBJ whole genome shotgun (WGS) entry which is preliminary data.</text>
</comment>
<evidence type="ECO:0000256" key="13">
    <source>
        <dbReference type="HAMAP-Rule" id="MF_00102"/>
    </source>
</evidence>
<organism evidence="16 17">
    <name type="scientific">Salegentibacter mishustinae</name>
    <dbReference type="NCBI Taxonomy" id="270918"/>
    <lineage>
        <taxon>Bacteria</taxon>
        <taxon>Pseudomonadati</taxon>
        <taxon>Bacteroidota</taxon>
        <taxon>Flavobacteriia</taxon>
        <taxon>Flavobacteriales</taxon>
        <taxon>Flavobacteriaceae</taxon>
        <taxon>Salegentibacter</taxon>
    </lineage>
</organism>
<evidence type="ECO:0000256" key="6">
    <source>
        <dbReference type="ARBA" id="ARBA00023002"/>
    </source>
</evidence>
<dbReference type="InterPro" id="IPR022664">
    <property type="entry name" value="DapB_N_CS"/>
</dbReference>
<evidence type="ECO:0000256" key="10">
    <source>
        <dbReference type="ARBA" id="ARBA00038983"/>
    </source>
</evidence>
<feature type="active site" description="Proton donor" evidence="13">
    <location>
        <position position="137"/>
    </location>
</feature>
<comment type="subcellular location">
    <subcellularLocation>
        <location evidence="13">Cytoplasm</location>
    </subcellularLocation>
</comment>
<dbReference type="STRING" id="270918.APR42_04740"/>
<dbReference type="PANTHER" id="PTHR20836">
    <property type="entry name" value="DIHYDRODIPICOLINATE REDUCTASE"/>
    <property type="match status" value="1"/>
</dbReference>
<accession>A0A0Q9ZIP6</accession>
<evidence type="ECO:0000256" key="12">
    <source>
        <dbReference type="ARBA" id="ARBA00049396"/>
    </source>
</evidence>
<evidence type="ECO:0000256" key="5">
    <source>
        <dbReference type="ARBA" id="ARBA00022915"/>
    </source>
</evidence>
<sequence length="238" mass="26779">MKLALLGYGKMGKTIEEIAVNRGHEIVLKLEEDIDTFELDKMEIDVAIDFSVPKAAFKNITTCFKNNIPVVCGTTGWLDDYEKAVDICKKEDSAFIYASNFSVGVNLFFELNRKLAKMMNGMSDYEVEIEEIHHTQKQDAPSGTAISLAQQIITENDKKNNWQLDHAEEDEIPVKAKRIENVPGTHTVSYISKIDTIEIMHTAKSREGFALGAVISAEWIKDKKGVFTMKDVLSDQIK</sequence>
<dbReference type="SUPFAM" id="SSF51735">
    <property type="entry name" value="NAD(P)-binding Rossmann-fold domains"/>
    <property type="match status" value="1"/>
</dbReference>
<dbReference type="Pfam" id="PF01113">
    <property type="entry name" value="DapB_N"/>
    <property type="match status" value="1"/>
</dbReference>
<dbReference type="SUPFAM" id="SSF55347">
    <property type="entry name" value="Glyceraldehyde-3-phosphate dehydrogenase-like, C-terminal domain"/>
    <property type="match status" value="1"/>
</dbReference>
<dbReference type="Pfam" id="PF05173">
    <property type="entry name" value="DapB_C"/>
    <property type="match status" value="1"/>
</dbReference>
<dbReference type="GO" id="GO:0019877">
    <property type="term" value="P:diaminopimelate biosynthetic process"/>
    <property type="evidence" value="ECO:0007669"/>
    <property type="project" value="UniProtKB-UniRule"/>
</dbReference>
<dbReference type="Proteomes" id="UP000051643">
    <property type="component" value="Unassembled WGS sequence"/>
</dbReference>
<evidence type="ECO:0000256" key="8">
    <source>
        <dbReference type="ARBA" id="ARBA00023154"/>
    </source>
</evidence>
<proteinExistence type="inferred from homology"/>
<keyword evidence="8 13" id="KW-0457">Lysine biosynthesis</keyword>
<dbReference type="GO" id="GO:0051287">
    <property type="term" value="F:NAD binding"/>
    <property type="evidence" value="ECO:0007669"/>
    <property type="project" value="UniProtKB-UniRule"/>
</dbReference>
<comment type="similarity">
    <text evidence="1 13">Belongs to the DapB family.</text>
</comment>
<dbReference type="InterPro" id="IPR036291">
    <property type="entry name" value="NAD(P)-bd_dom_sf"/>
</dbReference>